<dbReference type="Proteomes" id="UP000199158">
    <property type="component" value="Unassembled WGS sequence"/>
</dbReference>
<dbReference type="RefSeq" id="WP_092751083.1">
    <property type="nucleotide sequence ID" value="NZ_FOCG01000001.1"/>
</dbReference>
<dbReference type="PANTHER" id="PTHR30388:SF6">
    <property type="entry name" value="XANTHINE DEHYDROGENASE SUBUNIT A-RELATED"/>
    <property type="match status" value="1"/>
</dbReference>
<dbReference type="InterPro" id="IPR027051">
    <property type="entry name" value="XdhC_Rossmann_dom"/>
</dbReference>
<accession>A0A1H7Z1I1</accession>
<dbReference type="Pfam" id="PF13478">
    <property type="entry name" value="XdhC_C"/>
    <property type="match status" value="1"/>
</dbReference>
<dbReference type="PANTHER" id="PTHR30388">
    <property type="entry name" value="ALDEHYDE OXIDOREDUCTASE MOLYBDENUM COFACTOR ASSEMBLY PROTEIN"/>
    <property type="match status" value="1"/>
</dbReference>
<evidence type="ECO:0000313" key="3">
    <source>
        <dbReference type="EMBL" id="SEM52093.1"/>
    </source>
</evidence>
<dbReference type="Gene3D" id="3.40.50.720">
    <property type="entry name" value="NAD(P)-binding Rossmann-like Domain"/>
    <property type="match status" value="1"/>
</dbReference>
<proteinExistence type="predicted"/>
<evidence type="ECO:0000259" key="2">
    <source>
        <dbReference type="Pfam" id="PF13478"/>
    </source>
</evidence>
<evidence type="ECO:0000259" key="1">
    <source>
        <dbReference type="Pfam" id="PF02625"/>
    </source>
</evidence>
<reference evidence="3 4" key="1">
    <citation type="submission" date="2016-10" db="EMBL/GenBank/DDBJ databases">
        <authorList>
            <person name="de Groot N.N."/>
        </authorList>
    </citation>
    <scope>NUCLEOTIDE SEQUENCE [LARGE SCALE GENOMIC DNA]</scope>
    <source>
        <strain evidence="3 4">CGMCC 1.5070</strain>
    </source>
</reference>
<dbReference type="STRING" id="474960.SAMN05216180_0377"/>
<name>A0A1H7Z1I1_9FIRM</name>
<gene>
    <name evidence="3" type="ORF">SAMN05216180_0377</name>
</gene>
<organism evidence="3 4">
    <name type="scientific">Hydrogenoanaerobacterium saccharovorans</name>
    <dbReference type="NCBI Taxonomy" id="474960"/>
    <lineage>
        <taxon>Bacteria</taxon>
        <taxon>Bacillati</taxon>
        <taxon>Bacillota</taxon>
        <taxon>Clostridia</taxon>
        <taxon>Eubacteriales</taxon>
        <taxon>Oscillospiraceae</taxon>
        <taxon>Hydrogenoanaerobacterium</taxon>
    </lineage>
</organism>
<keyword evidence="4" id="KW-1185">Reference proteome</keyword>
<protein>
    <submittedName>
        <fullName evidence="3">Xanthine dehydrogenase accessory factor</fullName>
    </submittedName>
</protein>
<dbReference type="OrthoDB" id="9773039at2"/>
<dbReference type="InterPro" id="IPR003777">
    <property type="entry name" value="XdhC_CoxI"/>
</dbReference>
<dbReference type="Pfam" id="PF02625">
    <property type="entry name" value="XdhC_CoxI"/>
    <property type="match status" value="1"/>
</dbReference>
<evidence type="ECO:0000313" key="4">
    <source>
        <dbReference type="Proteomes" id="UP000199158"/>
    </source>
</evidence>
<dbReference type="InterPro" id="IPR052698">
    <property type="entry name" value="MoCofactor_Util/Proc"/>
</dbReference>
<dbReference type="AlphaFoldDB" id="A0A1H7Z1I1"/>
<dbReference type="EMBL" id="FOCG01000001">
    <property type="protein sequence ID" value="SEM52093.1"/>
    <property type="molecule type" value="Genomic_DNA"/>
</dbReference>
<sequence>MNNYQFYKEVARYIRDKGSVQLYTIISGENAGQKALRTSETLLAQNDLLLPFWHSATSDSRFENAPCTAEINGIQVLAENLVRRPRLVICGGGHISLPLAQIGVMLDFEVTVIDDREEFANIQRFSTVHNVICADFKSAFEQLESNPNTYYVIVTRGHSADRQCLEEILHRPYAYVGMIGSKRKVAVVMQQMKEDGYSEEQLAQVYAPIGLKIGAQTPAEIAVCIAAELVQVRRSGFAEGCMEDSMLECLDNINQAEMMATIITKNGSAPRSTGAKMLLDAQGKILSGSIGGGAGEGQICAMTADVIKSGKPQISTCNMTNTDAKQAGMVCGGTLTVFMEPIV</sequence>
<feature type="domain" description="XdhC- CoxI" evidence="1">
    <location>
        <begin position="258"/>
        <end position="314"/>
    </location>
</feature>
<feature type="domain" description="XdhC Rossmann" evidence="2">
    <location>
        <begin position="87"/>
        <end position="229"/>
    </location>
</feature>